<dbReference type="AlphaFoldDB" id="A0A8J3W3Y8"/>
<keyword evidence="2" id="KW-1185">Reference proteome</keyword>
<dbReference type="EMBL" id="BOOH01000012">
    <property type="protein sequence ID" value="GIH74885.1"/>
    <property type="molecule type" value="Genomic_DNA"/>
</dbReference>
<organism evidence="1 2">
    <name type="scientific">Planobispora longispora</name>
    <dbReference type="NCBI Taxonomy" id="28887"/>
    <lineage>
        <taxon>Bacteria</taxon>
        <taxon>Bacillati</taxon>
        <taxon>Actinomycetota</taxon>
        <taxon>Actinomycetes</taxon>
        <taxon>Streptosporangiales</taxon>
        <taxon>Streptosporangiaceae</taxon>
        <taxon>Planobispora</taxon>
    </lineage>
</organism>
<protein>
    <submittedName>
        <fullName evidence="1">Uncharacterized protein</fullName>
    </submittedName>
</protein>
<sequence length="118" mass="13776">MYSNLYIVSIMREIRRDDDGALVGFVRETDGGWEPLTVFGYPLGGPCTQEGAREEVRRFGLEVLMRPWEFRQDGEWYRCVIIEAAAEEVRVRPDDHRYPHEVYALTLVRPGPDTFRPQ</sequence>
<evidence type="ECO:0000313" key="1">
    <source>
        <dbReference type="EMBL" id="GIH74885.1"/>
    </source>
</evidence>
<accession>A0A8J3W3Y8</accession>
<reference evidence="1 2" key="1">
    <citation type="submission" date="2021-01" db="EMBL/GenBank/DDBJ databases">
        <title>Whole genome shotgun sequence of Planobispora longispora NBRC 13918.</title>
        <authorList>
            <person name="Komaki H."/>
            <person name="Tamura T."/>
        </authorList>
    </citation>
    <scope>NUCLEOTIDE SEQUENCE [LARGE SCALE GENOMIC DNA]</scope>
    <source>
        <strain evidence="1 2">NBRC 13918</strain>
    </source>
</reference>
<name>A0A8J3W3Y8_9ACTN</name>
<gene>
    <name evidence="1" type="ORF">Plo01_13140</name>
</gene>
<dbReference type="Proteomes" id="UP000616724">
    <property type="component" value="Unassembled WGS sequence"/>
</dbReference>
<comment type="caution">
    <text evidence="1">The sequence shown here is derived from an EMBL/GenBank/DDBJ whole genome shotgun (WGS) entry which is preliminary data.</text>
</comment>
<evidence type="ECO:0000313" key="2">
    <source>
        <dbReference type="Proteomes" id="UP000616724"/>
    </source>
</evidence>
<proteinExistence type="predicted"/>